<evidence type="ECO:0000313" key="2">
    <source>
        <dbReference type="Proteomes" id="UP001281761"/>
    </source>
</evidence>
<comment type="caution">
    <text evidence="1">The sequence shown here is derived from an EMBL/GenBank/DDBJ whole genome shotgun (WGS) entry which is preliminary data.</text>
</comment>
<organism evidence="1 2">
    <name type="scientific">Blattamonas nauphoetae</name>
    <dbReference type="NCBI Taxonomy" id="2049346"/>
    <lineage>
        <taxon>Eukaryota</taxon>
        <taxon>Metamonada</taxon>
        <taxon>Preaxostyla</taxon>
        <taxon>Oxymonadida</taxon>
        <taxon>Blattamonas</taxon>
    </lineage>
</organism>
<evidence type="ECO:0000313" key="1">
    <source>
        <dbReference type="EMBL" id="KAK2956485.1"/>
    </source>
</evidence>
<accession>A0ABQ9XYE9</accession>
<gene>
    <name evidence="1" type="ORF">BLNAU_8539</name>
</gene>
<sequence>MGICSSKQFEEPQTKPQIRTGKTAIDLYEHRSYRVSDNLLTFKGGGSMSASVTSFPIGAAVARMTLNVKKGQLLQGMNVGIVSTKYDHIIHDRCFPDLAGGAAWNLRSEIRGVTQNMRQSNIGTACSEVRVGQRIVLEADGREGKRTLKLSLDGVTQPVYFTNIPVPFRLAFACGWMKDVVEVESVEIVSEPQMEGGTTPAEMDGTDKGYRHQLVTVQNRNEYGVVVSEESYVEEVPLRSGWP</sequence>
<keyword evidence="2" id="KW-1185">Reference proteome</keyword>
<reference evidence="1 2" key="1">
    <citation type="journal article" date="2022" name="bioRxiv">
        <title>Genomics of Preaxostyla Flagellates Illuminates Evolutionary Transitions and the Path Towards Mitochondrial Loss.</title>
        <authorList>
            <person name="Novak L.V.F."/>
            <person name="Treitli S.C."/>
            <person name="Pyrih J."/>
            <person name="Halakuc P."/>
            <person name="Pipaliya S.V."/>
            <person name="Vacek V."/>
            <person name="Brzon O."/>
            <person name="Soukal P."/>
            <person name="Eme L."/>
            <person name="Dacks J.B."/>
            <person name="Karnkowska A."/>
            <person name="Elias M."/>
            <person name="Hampl V."/>
        </authorList>
    </citation>
    <scope>NUCLEOTIDE SEQUENCE [LARGE SCALE GENOMIC DNA]</scope>
    <source>
        <strain evidence="1">NAU3</strain>
        <tissue evidence="1">Gut</tissue>
    </source>
</reference>
<dbReference type="EMBL" id="JARBJD010000055">
    <property type="protein sequence ID" value="KAK2956485.1"/>
    <property type="molecule type" value="Genomic_DNA"/>
</dbReference>
<dbReference type="Proteomes" id="UP001281761">
    <property type="component" value="Unassembled WGS sequence"/>
</dbReference>
<proteinExistence type="predicted"/>
<protein>
    <submittedName>
        <fullName evidence="1">Uncharacterized protein</fullName>
    </submittedName>
</protein>
<name>A0ABQ9XYE9_9EUKA</name>